<evidence type="ECO:0000259" key="5">
    <source>
        <dbReference type="PROSITE" id="PS51332"/>
    </source>
</evidence>
<dbReference type="Gene3D" id="1.10.1240.10">
    <property type="entry name" value="Methionine synthase domain"/>
    <property type="match status" value="1"/>
</dbReference>
<evidence type="ECO:0000313" key="7">
    <source>
        <dbReference type="Proteomes" id="UP000031014"/>
    </source>
</evidence>
<dbReference type="InterPro" id="IPR000551">
    <property type="entry name" value="MerR-type_HTH_dom"/>
</dbReference>
<dbReference type="AlphaFoldDB" id="A0A0A8X6Y4"/>
<dbReference type="GO" id="GO:0003700">
    <property type="term" value="F:DNA-binding transcription factor activity"/>
    <property type="evidence" value="ECO:0007669"/>
    <property type="project" value="InterPro"/>
</dbReference>
<dbReference type="Gene3D" id="1.10.1660.10">
    <property type="match status" value="1"/>
</dbReference>
<reference evidence="6 7" key="1">
    <citation type="submission" date="2013-06" db="EMBL/GenBank/DDBJ databases">
        <title>Whole genome shotgun sequence of Bacillus selenatarsenatis SF-1.</title>
        <authorList>
            <person name="Kuroda M."/>
            <person name="Sei K."/>
            <person name="Yamashita M."/>
            <person name="Ike M."/>
        </authorList>
    </citation>
    <scope>NUCLEOTIDE SEQUENCE [LARGE SCALE GENOMIC DNA]</scope>
    <source>
        <strain evidence="6 7">SF-1</strain>
    </source>
</reference>
<dbReference type="InterPro" id="IPR036724">
    <property type="entry name" value="Cobalamin-bd_sf"/>
</dbReference>
<evidence type="ECO:0000313" key="6">
    <source>
        <dbReference type="EMBL" id="GAM13876.1"/>
    </source>
</evidence>
<dbReference type="OrthoDB" id="9800334at2"/>
<dbReference type="GO" id="GO:0046872">
    <property type="term" value="F:metal ion binding"/>
    <property type="evidence" value="ECO:0007669"/>
    <property type="project" value="InterPro"/>
</dbReference>
<keyword evidence="3" id="KW-0804">Transcription</keyword>
<dbReference type="Gene3D" id="3.40.50.280">
    <property type="entry name" value="Cobalamin-binding domain"/>
    <property type="match status" value="1"/>
</dbReference>
<dbReference type="RefSeq" id="WP_041965691.1">
    <property type="nucleotide sequence ID" value="NZ_BASE01000043.1"/>
</dbReference>
<organism evidence="6 7">
    <name type="scientific">Mesobacillus selenatarsenatis (strain DSM 18680 / JCM 14380 / FERM P-15431 / SF-1)</name>
    <dbReference type="NCBI Taxonomy" id="1321606"/>
    <lineage>
        <taxon>Bacteria</taxon>
        <taxon>Bacillati</taxon>
        <taxon>Bacillota</taxon>
        <taxon>Bacilli</taxon>
        <taxon>Bacillales</taxon>
        <taxon>Bacillaceae</taxon>
        <taxon>Mesobacillus</taxon>
    </lineage>
</organism>
<dbReference type="PROSITE" id="PS51332">
    <property type="entry name" value="B12_BINDING"/>
    <property type="match status" value="1"/>
</dbReference>
<dbReference type="STRING" id="1321606.SAMD00020551_2023"/>
<dbReference type="SUPFAM" id="SSF52242">
    <property type="entry name" value="Cobalamin (vitamin B12)-binding domain"/>
    <property type="match status" value="1"/>
</dbReference>
<dbReference type="Pfam" id="PF13411">
    <property type="entry name" value="MerR_1"/>
    <property type="match status" value="1"/>
</dbReference>
<dbReference type="Pfam" id="PF02310">
    <property type="entry name" value="B12-binding"/>
    <property type="match status" value="1"/>
</dbReference>
<evidence type="ECO:0000256" key="2">
    <source>
        <dbReference type="ARBA" id="ARBA00023125"/>
    </source>
</evidence>
<keyword evidence="2" id="KW-0238">DNA-binding</keyword>
<protein>
    <submittedName>
        <fullName evidence="6">Transcriptional regulator, MerR family</fullName>
    </submittedName>
</protein>
<dbReference type="InterPro" id="IPR003759">
    <property type="entry name" value="Cbl-bd_cap"/>
</dbReference>
<feature type="domain" description="HTH merR-type" evidence="4">
    <location>
        <begin position="7"/>
        <end position="76"/>
    </location>
</feature>
<evidence type="ECO:0000256" key="3">
    <source>
        <dbReference type="ARBA" id="ARBA00023163"/>
    </source>
</evidence>
<dbReference type="SUPFAM" id="SSF46955">
    <property type="entry name" value="Putative DNA-binding domain"/>
    <property type="match status" value="1"/>
</dbReference>
<comment type="caution">
    <text evidence="6">The sequence shown here is derived from an EMBL/GenBank/DDBJ whole genome shotgun (WGS) entry which is preliminary data.</text>
</comment>
<dbReference type="PANTHER" id="PTHR30204:SF67">
    <property type="entry name" value="HTH-TYPE TRANSCRIPTIONAL REGULATOR MLRA-RELATED"/>
    <property type="match status" value="1"/>
</dbReference>
<dbReference type="EMBL" id="BASE01000043">
    <property type="protein sequence ID" value="GAM13876.1"/>
    <property type="molecule type" value="Genomic_DNA"/>
</dbReference>
<keyword evidence="7" id="KW-1185">Reference proteome</keyword>
<dbReference type="Pfam" id="PF02607">
    <property type="entry name" value="B12-binding_2"/>
    <property type="match status" value="1"/>
</dbReference>
<evidence type="ECO:0000259" key="4">
    <source>
        <dbReference type="PROSITE" id="PS50937"/>
    </source>
</evidence>
<dbReference type="GO" id="GO:0031419">
    <property type="term" value="F:cobalamin binding"/>
    <property type="evidence" value="ECO:0007669"/>
    <property type="project" value="InterPro"/>
</dbReference>
<dbReference type="CDD" id="cd01104">
    <property type="entry name" value="HTH_MlrA-CarA"/>
    <property type="match status" value="1"/>
</dbReference>
<sequence>MGNGAGKYNIKAVSKMLGIQPGTLRAWERRYQMIAPVRNESGHRLYTEEHVEILRWLISKINQGFTISQAVSLLENSAVSMEKAEVPRRDMVDEIGDKLLSALLEFNSSKAHELINQAFSLFTIDKTVIDLLGPILIKVGDLWEEGSITTAHEHFASSFIRSRIEGLSNSFPHNSFLPKAIAVCGPGERHELGLLIYTLYLRRKGFEVVFLGTSLAENDLEVVVEKVKPKFLFLSCTLDENRERTLSLAEEINKTYPDLIIGLGGIAIDSMPLEQQEEYQENIVGMTRAEWEKWLKKRIDQFK</sequence>
<accession>A0A0A8X6Y4</accession>
<dbReference type="InterPro" id="IPR036594">
    <property type="entry name" value="Meth_synthase_dom"/>
</dbReference>
<dbReference type="Proteomes" id="UP000031014">
    <property type="component" value="Unassembled WGS sequence"/>
</dbReference>
<gene>
    <name evidence="6" type="ORF">SAMD00020551_2023</name>
</gene>
<feature type="domain" description="B12-binding" evidence="5">
    <location>
        <begin position="177"/>
        <end position="303"/>
    </location>
</feature>
<dbReference type="GO" id="GO:0003677">
    <property type="term" value="F:DNA binding"/>
    <property type="evidence" value="ECO:0007669"/>
    <property type="project" value="UniProtKB-KW"/>
</dbReference>
<dbReference type="InterPro" id="IPR047057">
    <property type="entry name" value="MerR_fam"/>
</dbReference>
<evidence type="ECO:0000256" key="1">
    <source>
        <dbReference type="ARBA" id="ARBA00023015"/>
    </source>
</evidence>
<dbReference type="SMART" id="SM00422">
    <property type="entry name" value="HTH_MERR"/>
    <property type="match status" value="1"/>
</dbReference>
<name>A0A0A8X6Y4_MESS1</name>
<dbReference type="InterPro" id="IPR006158">
    <property type="entry name" value="Cobalamin-bd"/>
</dbReference>
<dbReference type="PANTHER" id="PTHR30204">
    <property type="entry name" value="REDOX-CYCLING DRUG-SENSING TRANSCRIPTIONAL ACTIVATOR SOXR"/>
    <property type="match status" value="1"/>
</dbReference>
<dbReference type="PROSITE" id="PS50937">
    <property type="entry name" value="HTH_MERR_2"/>
    <property type="match status" value="1"/>
</dbReference>
<dbReference type="InterPro" id="IPR009061">
    <property type="entry name" value="DNA-bd_dom_put_sf"/>
</dbReference>
<keyword evidence="1" id="KW-0805">Transcription regulation</keyword>
<proteinExistence type="predicted"/>